<keyword evidence="1" id="KW-0677">Repeat</keyword>
<dbReference type="Pfam" id="PF14559">
    <property type="entry name" value="TPR_19"/>
    <property type="match status" value="1"/>
</dbReference>
<keyword evidence="6" id="KW-1185">Reference proteome</keyword>
<dbReference type="FunFam" id="1.25.40.10:FF:000528">
    <property type="entry name" value="Transmembrane and TPR repeat-containing protein 3"/>
    <property type="match status" value="1"/>
</dbReference>
<dbReference type="GO" id="GO:0000030">
    <property type="term" value="F:mannosyltransferase activity"/>
    <property type="evidence" value="ECO:0007669"/>
    <property type="project" value="TreeGrafter"/>
</dbReference>
<keyword evidence="2 3" id="KW-0802">TPR repeat</keyword>
<reference evidence="5 6" key="1">
    <citation type="submission" date="2024-04" db="EMBL/GenBank/DDBJ databases">
        <authorList>
            <person name="Rising A."/>
            <person name="Reimegard J."/>
            <person name="Sonavane S."/>
            <person name="Akerstrom W."/>
            <person name="Nylinder S."/>
            <person name="Hedman E."/>
            <person name="Kallberg Y."/>
        </authorList>
    </citation>
    <scope>NUCLEOTIDE SEQUENCE [LARGE SCALE GENOMIC DNA]</scope>
</reference>
<dbReference type="GO" id="GO:0035269">
    <property type="term" value="P:protein O-linked glycosylation via mannose"/>
    <property type="evidence" value="ECO:0007669"/>
    <property type="project" value="TreeGrafter"/>
</dbReference>
<evidence type="ECO:0000313" key="6">
    <source>
        <dbReference type="Proteomes" id="UP001497382"/>
    </source>
</evidence>
<dbReference type="PROSITE" id="PS50293">
    <property type="entry name" value="TPR_REGION"/>
    <property type="match status" value="3"/>
</dbReference>
<feature type="repeat" description="TPR" evidence="3">
    <location>
        <begin position="212"/>
        <end position="245"/>
    </location>
</feature>
<dbReference type="GO" id="GO:0005783">
    <property type="term" value="C:endoplasmic reticulum"/>
    <property type="evidence" value="ECO:0007669"/>
    <property type="project" value="TreeGrafter"/>
</dbReference>
<feature type="repeat" description="TPR" evidence="3">
    <location>
        <begin position="178"/>
        <end position="211"/>
    </location>
</feature>
<dbReference type="FunFam" id="1.25.40.10:FF:000239">
    <property type="entry name" value="Transmembrane and TPR repeat-containing protein 3"/>
    <property type="match status" value="1"/>
</dbReference>
<protein>
    <submittedName>
        <fullName evidence="5">Uncharacterized protein</fullName>
    </submittedName>
</protein>
<evidence type="ECO:0000313" key="5">
    <source>
        <dbReference type="EMBL" id="CAL1287578.1"/>
    </source>
</evidence>
<dbReference type="PANTHER" id="PTHR44395">
    <property type="match status" value="1"/>
</dbReference>
<dbReference type="PANTHER" id="PTHR44395:SF1">
    <property type="entry name" value="PROTEIN O-MANNOSYL-TRANSFERASE TMTC3"/>
    <property type="match status" value="1"/>
</dbReference>
<dbReference type="Gene3D" id="1.25.40.10">
    <property type="entry name" value="Tetratricopeptide repeat domain"/>
    <property type="match status" value="4"/>
</dbReference>
<dbReference type="Pfam" id="PF13181">
    <property type="entry name" value="TPR_8"/>
    <property type="match status" value="1"/>
</dbReference>
<feature type="transmembrane region" description="Helical" evidence="4">
    <location>
        <begin position="20"/>
        <end position="37"/>
    </location>
</feature>
<evidence type="ECO:0000256" key="3">
    <source>
        <dbReference type="PROSITE-ProRule" id="PRU00339"/>
    </source>
</evidence>
<organism evidence="5 6">
    <name type="scientific">Larinioides sclopetarius</name>
    <dbReference type="NCBI Taxonomy" id="280406"/>
    <lineage>
        <taxon>Eukaryota</taxon>
        <taxon>Metazoa</taxon>
        <taxon>Ecdysozoa</taxon>
        <taxon>Arthropoda</taxon>
        <taxon>Chelicerata</taxon>
        <taxon>Arachnida</taxon>
        <taxon>Araneae</taxon>
        <taxon>Araneomorphae</taxon>
        <taxon>Entelegynae</taxon>
        <taxon>Araneoidea</taxon>
        <taxon>Araneidae</taxon>
        <taxon>Larinioides</taxon>
    </lineage>
</organism>
<dbReference type="Pfam" id="PF13424">
    <property type="entry name" value="TPR_12"/>
    <property type="match status" value="1"/>
</dbReference>
<dbReference type="SUPFAM" id="SSF48452">
    <property type="entry name" value="TPR-like"/>
    <property type="match status" value="3"/>
</dbReference>
<keyword evidence="4" id="KW-1133">Transmembrane helix</keyword>
<dbReference type="EMBL" id="CAXIEN010000219">
    <property type="protein sequence ID" value="CAL1287578.1"/>
    <property type="molecule type" value="Genomic_DNA"/>
</dbReference>
<dbReference type="PROSITE" id="PS50005">
    <property type="entry name" value="TPR"/>
    <property type="match status" value="5"/>
</dbReference>
<dbReference type="Proteomes" id="UP001497382">
    <property type="component" value="Unassembled WGS sequence"/>
</dbReference>
<dbReference type="SMART" id="SM00028">
    <property type="entry name" value="TPR"/>
    <property type="match status" value="9"/>
</dbReference>
<dbReference type="InterPro" id="IPR013105">
    <property type="entry name" value="TPR_2"/>
</dbReference>
<sequence>MLTKSEMSDHFTIIRKLKYLSWFFIVLVIFIFASKTIRRNFDWQNEYTIFMAGLRVNQRNAKLYNNVGHSLESQGRYLEALKYFQDAIRVQPDDIGAYINVGRTYHHLHMYEEAEKAFREAKDLLPRPKTGEPYQARVAPSHLNVFLNLGNLISRNSSRLEEADALYKQAISMRSDYIQAYINRGDILIRLNRTQEAQKVYEKALQFDDRNPDIYYNLGVVYLEQRKMDQALFYFEKALKINPEHEQALLNSAILIQESGSRNLRKVAYDRLNILLQRKRANERVYFNLGMLAMDEKNITLAEKWFQKAVQIREDFRSALFNLALLLSEAGRPLEAIPFLHRLLRHHPDHVKGLILLGDIYINTIRDLDAAQECYENILRQEPHNVQALHNLCVVHVERGALKKAEECLERASTLAPREKYIIDHLEIVRQRRKLTAEAISKAQLTRQTDKTVTRDMR</sequence>
<comment type="caution">
    <text evidence="5">The sequence shown here is derived from an EMBL/GenBank/DDBJ whole genome shotgun (WGS) entry which is preliminary data.</text>
</comment>
<proteinExistence type="predicted"/>
<dbReference type="Pfam" id="PF00515">
    <property type="entry name" value="TPR_1"/>
    <property type="match status" value="1"/>
</dbReference>
<keyword evidence="4" id="KW-0472">Membrane</keyword>
<dbReference type="Pfam" id="PF13174">
    <property type="entry name" value="TPR_6"/>
    <property type="match status" value="1"/>
</dbReference>
<keyword evidence="4" id="KW-0812">Transmembrane</keyword>
<dbReference type="Pfam" id="PF07719">
    <property type="entry name" value="TPR_2"/>
    <property type="match status" value="1"/>
</dbReference>
<evidence type="ECO:0000256" key="2">
    <source>
        <dbReference type="ARBA" id="ARBA00022803"/>
    </source>
</evidence>
<dbReference type="InterPro" id="IPR011990">
    <property type="entry name" value="TPR-like_helical_dom_sf"/>
</dbReference>
<evidence type="ECO:0000256" key="4">
    <source>
        <dbReference type="SAM" id="Phobius"/>
    </source>
</evidence>
<dbReference type="AlphaFoldDB" id="A0AAV2AU52"/>
<feature type="repeat" description="TPR" evidence="3">
    <location>
        <begin position="61"/>
        <end position="94"/>
    </location>
</feature>
<feature type="repeat" description="TPR" evidence="3">
    <location>
        <begin position="95"/>
        <end position="128"/>
    </location>
</feature>
<name>A0AAV2AU52_9ARAC</name>
<accession>A0AAV2AU52</accession>
<feature type="repeat" description="TPR" evidence="3">
    <location>
        <begin position="283"/>
        <end position="316"/>
    </location>
</feature>
<evidence type="ECO:0000256" key="1">
    <source>
        <dbReference type="ARBA" id="ARBA00022737"/>
    </source>
</evidence>
<dbReference type="InterPro" id="IPR019734">
    <property type="entry name" value="TPR_rpt"/>
</dbReference>
<gene>
    <name evidence="5" type="ORF">LARSCL_LOCUS14902</name>
</gene>